<dbReference type="GO" id="GO:0005737">
    <property type="term" value="C:cytoplasm"/>
    <property type="evidence" value="ECO:0007669"/>
    <property type="project" value="InterPro"/>
</dbReference>
<dbReference type="EMBL" id="CH408029">
    <property type="protein sequence ID" value="EAQ93763.1"/>
    <property type="molecule type" value="Genomic_DNA"/>
</dbReference>
<feature type="domain" description="Protein-arginine deiminase C-terminal" evidence="3">
    <location>
        <begin position="200"/>
        <end position="603"/>
    </location>
</feature>
<dbReference type="InParanoid" id="Q2HCQ6"/>
<feature type="region of interest" description="Disordered" evidence="1">
    <location>
        <begin position="958"/>
        <end position="1000"/>
    </location>
</feature>
<dbReference type="Proteomes" id="UP000001056">
    <property type="component" value="Unassembled WGS sequence"/>
</dbReference>
<sequence>MAISFRRLLSLVPLGLVPSAAATFRPRILADTNRDGVVNHLDEPHKHDWTASRGAIFLPNIGDSTHRCPAVDLTGAPLSNDELWRCHDASGGRLLPSSAKYAAPLLTVPLPDVSDAAVGRIYTEPAHTRDRVRLFWKENDWSTGYSDVWATVDRQVTFNATSLRKGITLAMDGRELVTDAEVWDGSVKVVFEVTDGGRTARDFVAMKQAPVLLHHHLQRAEVVLSTAAGDNKTIGSSWQAHFLRGLEKAIDGDVPIVLFNQSTDIWAQDFLEPGYASMPGPDGPISIRILLRSAQSTREAGRQVFSQLRSAGIGGFQPGSGSGFGWEEINSGGNIETIPPYTSRTGKRWPNGRVIMGQHFGTYPAESMVKFLQSQQAQTPLFLETGWLAVGHVDEMVQFLPTTTTPLNFTLAIADTTAALTLLQHANASGHGSTPFVSYAGDATPDELTLFLDPTLLHNTTTIASILSSPSFLTTQAHAQHHLDATLTTLLRELPLRETDILRVPTLFHDVTYPWPTTPDGHPSRLARAPARERQLKGLVPQAINGLVVGGGGSGKYVAPRQWGPVVGGRDVFGEAVEEVYGRVGMRVVWVDDYMSHHVRGGERIQDLFFLPNESKLMMVRVNLANPGGGTSPVKPEGSARFLGVWLDWKLNWKAHLVAVEKKLRTQSYALSRIVAKTWGMGLAKAREVYTKCIRSALAYGASSFHIHTDVGGEPVKKGITKALGKAQNKSLRIVAGAFKFRKPTPTTRSDDGRGGKKTAASVVLTACRKIQQRLSSRRGNRGRPRTLGPQGPTAVERAAGTVMRWAGGTVDTNRVVEEAWKARWLKERDGRAVTRPADDFDHQQETLFRNETLRRHDGLSKAKSSLLIQIRTGAICLRDFLFNYTGSPGGSDSCLRVWRRTRDCRTPGSVVCSPTVDSKMGETWDSDTTGLLLCSTRHQSHDCTAREEDPRLADGLGEAADVQLSQEARAGSGGLKRPRPEARRPPLFVYADSPEGIVP</sequence>
<dbReference type="PANTHER" id="PTHR10837:SF8">
    <property type="entry name" value="PROTEIN-ARGININE DEIMINASE"/>
    <property type="match status" value="1"/>
</dbReference>
<reference evidence="5" key="1">
    <citation type="journal article" date="2015" name="Genome Announc.">
        <title>Draft genome sequence of the cellulolytic fungus Chaetomium globosum.</title>
        <authorList>
            <person name="Cuomo C.A."/>
            <person name="Untereiner W.A."/>
            <person name="Ma L.-J."/>
            <person name="Grabherr M."/>
            <person name="Birren B.W."/>
        </authorList>
    </citation>
    <scope>NUCLEOTIDE SEQUENCE [LARGE SCALE GENOMIC DNA]</scope>
    <source>
        <strain evidence="5">ATCC 6205 / CBS 148.51 / DSM 1962 / NBRC 6347 / NRRL 1970</strain>
    </source>
</reference>
<dbReference type="GO" id="GO:0004668">
    <property type="term" value="F:protein-arginine deiminase activity"/>
    <property type="evidence" value="ECO:0007669"/>
    <property type="project" value="InterPro"/>
</dbReference>
<dbReference type="RefSeq" id="XP_001221219.1">
    <property type="nucleotide sequence ID" value="XM_001221218.1"/>
</dbReference>
<feature type="compositionally biased region" description="Basic residues" evidence="1">
    <location>
        <begin position="776"/>
        <end position="785"/>
    </location>
</feature>
<dbReference type="Pfam" id="PF03068">
    <property type="entry name" value="PAD"/>
    <property type="match status" value="1"/>
</dbReference>
<accession>Q2HCQ6</accession>
<dbReference type="VEuPathDB" id="FungiDB:CHGG_01998"/>
<evidence type="ECO:0000256" key="1">
    <source>
        <dbReference type="SAM" id="MobiDB-lite"/>
    </source>
</evidence>
<organism evidence="4 5">
    <name type="scientific">Chaetomium globosum (strain ATCC 6205 / CBS 148.51 / DSM 1962 / NBRC 6347 / NRRL 1970)</name>
    <name type="common">Soil fungus</name>
    <dbReference type="NCBI Taxonomy" id="306901"/>
    <lineage>
        <taxon>Eukaryota</taxon>
        <taxon>Fungi</taxon>
        <taxon>Dikarya</taxon>
        <taxon>Ascomycota</taxon>
        <taxon>Pezizomycotina</taxon>
        <taxon>Sordariomycetes</taxon>
        <taxon>Sordariomycetidae</taxon>
        <taxon>Sordariales</taxon>
        <taxon>Chaetomiaceae</taxon>
        <taxon>Chaetomium</taxon>
    </lineage>
</organism>
<dbReference type="AlphaFoldDB" id="Q2HCQ6"/>
<dbReference type="InterPro" id="IPR004303">
    <property type="entry name" value="PAD"/>
</dbReference>
<dbReference type="SUPFAM" id="SSF110083">
    <property type="entry name" value="Peptidylarginine deiminase Pad4, middle domain"/>
    <property type="match status" value="1"/>
</dbReference>
<dbReference type="OrthoDB" id="5102063at2759"/>
<dbReference type="SUPFAM" id="SSF55909">
    <property type="entry name" value="Pentein"/>
    <property type="match status" value="1"/>
</dbReference>
<evidence type="ECO:0000256" key="2">
    <source>
        <dbReference type="SAM" id="SignalP"/>
    </source>
</evidence>
<evidence type="ECO:0000313" key="5">
    <source>
        <dbReference type="Proteomes" id="UP000001056"/>
    </source>
</evidence>
<dbReference type="InterPro" id="IPR013530">
    <property type="entry name" value="PAD_C"/>
</dbReference>
<dbReference type="HOGENOM" id="CLU_299753_0_0_1"/>
<feature type="region of interest" description="Disordered" evidence="1">
    <location>
        <begin position="774"/>
        <end position="794"/>
    </location>
</feature>
<dbReference type="eggNOG" id="ENOG502QVJA">
    <property type="taxonomic scope" value="Eukaryota"/>
</dbReference>
<name>Q2HCQ6_CHAGB</name>
<feature type="signal peptide" evidence="2">
    <location>
        <begin position="1"/>
        <end position="22"/>
    </location>
</feature>
<dbReference type="GeneID" id="4386637"/>
<evidence type="ECO:0000313" key="4">
    <source>
        <dbReference type="EMBL" id="EAQ93763.1"/>
    </source>
</evidence>
<keyword evidence="5" id="KW-1185">Reference proteome</keyword>
<proteinExistence type="predicted"/>
<dbReference type="Gene3D" id="3.75.10.10">
    <property type="entry name" value="L-arginine/glycine Amidinotransferase, Chain A"/>
    <property type="match status" value="1"/>
</dbReference>
<evidence type="ECO:0000259" key="3">
    <source>
        <dbReference type="Pfam" id="PF03068"/>
    </source>
</evidence>
<dbReference type="GO" id="GO:0005509">
    <property type="term" value="F:calcium ion binding"/>
    <property type="evidence" value="ECO:0007669"/>
    <property type="project" value="InterPro"/>
</dbReference>
<dbReference type="InterPro" id="IPR036556">
    <property type="entry name" value="PAD_central_sf"/>
</dbReference>
<feature type="chain" id="PRO_5004208774" description="Protein-arginine deiminase C-terminal domain-containing protein" evidence="2">
    <location>
        <begin position="23"/>
        <end position="1000"/>
    </location>
</feature>
<dbReference type="PANTHER" id="PTHR10837">
    <property type="entry name" value="PEPTIDYLARGININE DEIMINASE"/>
    <property type="match status" value="1"/>
</dbReference>
<keyword evidence="2" id="KW-0732">Signal</keyword>
<protein>
    <recommendedName>
        <fullName evidence="3">Protein-arginine deiminase C-terminal domain-containing protein</fullName>
    </recommendedName>
</protein>
<gene>
    <name evidence="4" type="ORF">CHGG_01998</name>
</gene>